<sequence>RTRYAIVYDAEGEEAFKDYSAKSRSEADQIAFRMMIKYGEYKQ</sequence>
<dbReference type="AlphaFoldDB" id="X1FZV5"/>
<reference evidence="1" key="1">
    <citation type="journal article" date="2014" name="Front. Microbiol.">
        <title>High frequency of phylogenetically diverse reductive dehalogenase-homologous genes in deep subseafloor sedimentary metagenomes.</title>
        <authorList>
            <person name="Kawai M."/>
            <person name="Futagami T."/>
            <person name="Toyoda A."/>
            <person name="Takaki Y."/>
            <person name="Nishi S."/>
            <person name="Hori S."/>
            <person name="Arai W."/>
            <person name="Tsubouchi T."/>
            <person name="Morono Y."/>
            <person name="Uchiyama I."/>
            <person name="Ito T."/>
            <person name="Fujiyama A."/>
            <person name="Inagaki F."/>
            <person name="Takami H."/>
        </authorList>
    </citation>
    <scope>NUCLEOTIDE SEQUENCE</scope>
    <source>
        <strain evidence="1">Expedition CK06-06</strain>
    </source>
</reference>
<evidence type="ECO:0000313" key="1">
    <source>
        <dbReference type="EMBL" id="GAH38070.1"/>
    </source>
</evidence>
<gene>
    <name evidence="1" type="ORF">S03H2_18351</name>
</gene>
<dbReference type="EMBL" id="BARU01009517">
    <property type="protein sequence ID" value="GAH38070.1"/>
    <property type="molecule type" value="Genomic_DNA"/>
</dbReference>
<proteinExistence type="predicted"/>
<comment type="caution">
    <text evidence="1">The sequence shown here is derived from an EMBL/GenBank/DDBJ whole genome shotgun (WGS) entry which is preliminary data.</text>
</comment>
<organism evidence="1">
    <name type="scientific">marine sediment metagenome</name>
    <dbReference type="NCBI Taxonomy" id="412755"/>
    <lineage>
        <taxon>unclassified sequences</taxon>
        <taxon>metagenomes</taxon>
        <taxon>ecological metagenomes</taxon>
    </lineage>
</organism>
<accession>X1FZV5</accession>
<name>X1FZV5_9ZZZZ</name>
<feature type="non-terminal residue" evidence="1">
    <location>
        <position position="1"/>
    </location>
</feature>
<protein>
    <submittedName>
        <fullName evidence="1">Uncharacterized protein</fullName>
    </submittedName>
</protein>